<evidence type="ECO:0000256" key="3">
    <source>
        <dbReference type="ARBA" id="ARBA00023242"/>
    </source>
</evidence>
<feature type="compositionally biased region" description="Basic and acidic residues" evidence="5">
    <location>
        <begin position="204"/>
        <end position="219"/>
    </location>
</feature>
<dbReference type="SMART" id="SM00360">
    <property type="entry name" value="RRM"/>
    <property type="match status" value="2"/>
</dbReference>
<dbReference type="InterPro" id="IPR000504">
    <property type="entry name" value="RRM_dom"/>
</dbReference>
<evidence type="ECO:0000259" key="6">
    <source>
        <dbReference type="PROSITE" id="PS50102"/>
    </source>
</evidence>
<dbReference type="InterPro" id="IPR035979">
    <property type="entry name" value="RBD_domain_sf"/>
</dbReference>
<dbReference type="Pfam" id="PF00076">
    <property type="entry name" value="RRM_1"/>
    <property type="match status" value="2"/>
</dbReference>
<keyword evidence="3" id="KW-0539">Nucleus</keyword>
<dbReference type="SUPFAM" id="SSF54928">
    <property type="entry name" value="RNA-binding domain, RBD"/>
    <property type="match status" value="2"/>
</dbReference>
<dbReference type="PANTHER" id="PTHR48033:SF10">
    <property type="entry name" value="RNA-BINDING PROTEIN SQUID"/>
    <property type="match status" value="1"/>
</dbReference>
<feature type="region of interest" description="Disordered" evidence="5">
    <location>
        <begin position="204"/>
        <end position="231"/>
    </location>
</feature>
<gene>
    <name evidence="8" type="primary">LOC106457765</name>
</gene>
<evidence type="ECO:0000256" key="1">
    <source>
        <dbReference type="ARBA" id="ARBA00004123"/>
    </source>
</evidence>
<dbReference type="PANTHER" id="PTHR48033">
    <property type="entry name" value="RNA-BINDING (RRM/RBD/RNP MOTIFS) FAMILY PROTEIN"/>
    <property type="match status" value="1"/>
</dbReference>
<protein>
    <submittedName>
        <fullName evidence="8">Heterogeneous nuclear ribonucleoprotein D-like isoform X2</fullName>
    </submittedName>
</protein>
<reference evidence="8" key="1">
    <citation type="submission" date="2025-08" db="UniProtKB">
        <authorList>
            <consortium name="RefSeq"/>
        </authorList>
    </citation>
    <scope>IDENTIFICATION</scope>
    <source>
        <tissue evidence="8">Muscle</tissue>
    </source>
</reference>
<name>A0ABM1B1C0_LIMPO</name>
<keyword evidence="2 4" id="KW-0694">RNA-binding</keyword>
<feature type="region of interest" description="Disordered" evidence="5">
    <location>
        <begin position="1"/>
        <end position="51"/>
    </location>
</feature>
<dbReference type="PROSITE" id="PS50102">
    <property type="entry name" value="RRM"/>
    <property type="match status" value="2"/>
</dbReference>
<keyword evidence="7" id="KW-1185">Reference proteome</keyword>
<feature type="compositionally biased region" description="Low complexity" evidence="5">
    <location>
        <begin position="10"/>
        <end position="27"/>
    </location>
</feature>
<dbReference type="GeneID" id="106457765"/>
<organism evidence="7 8">
    <name type="scientific">Limulus polyphemus</name>
    <name type="common">Atlantic horseshoe crab</name>
    <dbReference type="NCBI Taxonomy" id="6850"/>
    <lineage>
        <taxon>Eukaryota</taxon>
        <taxon>Metazoa</taxon>
        <taxon>Ecdysozoa</taxon>
        <taxon>Arthropoda</taxon>
        <taxon>Chelicerata</taxon>
        <taxon>Merostomata</taxon>
        <taxon>Xiphosura</taxon>
        <taxon>Limulidae</taxon>
        <taxon>Limulus</taxon>
    </lineage>
</organism>
<accession>A0ABM1B1C0</accession>
<dbReference type="Proteomes" id="UP000694941">
    <property type="component" value="Unplaced"/>
</dbReference>
<evidence type="ECO:0000256" key="5">
    <source>
        <dbReference type="SAM" id="MobiDB-lite"/>
    </source>
</evidence>
<evidence type="ECO:0000256" key="4">
    <source>
        <dbReference type="PROSITE-ProRule" id="PRU00176"/>
    </source>
</evidence>
<evidence type="ECO:0000313" key="8">
    <source>
        <dbReference type="RefSeq" id="XP_013772770.1"/>
    </source>
</evidence>
<dbReference type="CDD" id="cd12325">
    <property type="entry name" value="RRM1_hnRNPA_hnRNPD_like"/>
    <property type="match status" value="1"/>
</dbReference>
<dbReference type="InterPro" id="IPR012677">
    <property type="entry name" value="Nucleotide-bd_a/b_plait_sf"/>
</dbReference>
<evidence type="ECO:0000313" key="7">
    <source>
        <dbReference type="Proteomes" id="UP000694941"/>
    </source>
</evidence>
<proteinExistence type="predicted"/>
<dbReference type="Gene3D" id="3.30.70.330">
    <property type="match status" value="2"/>
</dbReference>
<feature type="domain" description="RRM" evidence="6">
    <location>
        <begin position="136"/>
        <end position="213"/>
    </location>
</feature>
<comment type="subcellular location">
    <subcellularLocation>
        <location evidence="1">Nucleus</location>
    </subcellularLocation>
</comment>
<evidence type="ECO:0000256" key="2">
    <source>
        <dbReference type="ARBA" id="ARBA00022884"/>
    </source>
</evidence>
<dbReference type="RefSeq" id="XP_013772770.1">
    <property type="nucleotide sequence ID" value="XM_013917316.2"/>
</dbReference>
<feature type="domain" description="RRM" evidence="6">
    <location>
        <begin position="54"/>
        <end position="136"/>
    </location>
</feature>
<sequence length="325" mass="35580">MGDDNQYNGQNQDYSDYNDGQYGQYQQEGMETDGAMQGGDSLMDSGKGRSDDDRKLFVGGVSWDTQTSDLKDYFSKYGEVTDVNIKTDPNTGKSRGFAFVTFASQESVDAVLKDTTHSVKGKQIDPKRAKAKPGLKKIFVGGLDPDMPESDIRAYFEQYGKVETIELPIDKVKNQRRQFAFITFESEDAVKEITKQPKQMIGSKECDVKKAAPKLDPRSTRGGFMGGWGAPNTVAERGRGRGGYQAPSWGSQGYGGYNQGYGSYNQGYGSYDYSGYGGDYSGGYGGYDYTGWGYGQNYGQQASGYGKTRGAGRGGATATTYHPYR</sequence>